<dbReference type="Proteomes" id="UP001143480">
    <property type="component" value="Unassembled WGS sequence"/>
</dbReference>
<evidence type="ECO:0000256" key="2">
    <source>
        <dbReference type="ARBA" id="ARBA00022487"/>
    </source>
</evidence>
<evidence type="ECO:0000313" key="5">
    <source>
        <dbReference type="EMBL" id="GLL08461.1"/>
    </source>
</evidence>
<dbReference type="RefSeq" id="WP_261964480.1">
    <property type="nucleotide sequence ID" value="NZ_BAAAXA010000001.1"/>
</dbReference>
<dbReference type="InterPro" id="IPR029058">
    <property type="entry name" value="AB_hydrolase_fold"/>
</dbReference>
<accession>A0A9W6KUQ6</accession>
<dbReference type="PANTHER" id="PTHR33630">
    <property type="entry name" value="CUTINASE RV1984C-RELATED-RELATED"/>
    <property type="match status" value="1"/>
</dbReference>
<evidence type="ECO:0000256" key="1">
    <source>
        <dbReference type="ARBA" id="ARBA00007534"/>
    </source>
</evidence>
<proteinExistence type="inferred from homology"/>
<comment type="similarity">
    <text evidence="1">Belongs to the cutinase family.</text>
</comment>
<keyword evidence="3" id="KW-0378">Hydrolase</keyword>
<keyword evidence="4" id="KW-1015">Disulfide bond</keyword>
<dbReference type="SMART" id="SM01110">
    <property type="entry name" value="Cutinase"/>
    <property type="match status" value="1"/>
</dbReference>
<dbReference type="Pfam" id="PF01083">
    <property type="entry name" value="Cutinase"/>
    <property type="match status" value="1"/>
</dbReference>
<organism evidence="5 6">
    <name type="scientific">Dactylosporangium matsuzakiense</name>
    <dbReference type="NCBI Taxonomy" id="53360"/>
    <lineage>
        <taxon>Bacteria</taxon>
        <taxon>Bacillati</taxon>
        <taxon>Actinomycetota</taxon>
        <taxon>Actinomycetes</taxon>
        <taxon>Micromonosporales</taxon>
        <taxon>Micromonosporaceae</taxon>
        <taxon>Dactylosporangium</taxon>
    </lineage>
</organism>
<evidence type="ECO:0008006" key="7">
    <source>
        <dbReference type="Google" id="ProtNLM"/>
    </source>
</evidence>
<name>A0A9W6KUQ6_9ACTN</name>
<comment type="caution">
    <text evidence="5">The sequence shown here is derived from an EMBL/GenBank/DDBJ whole genome shotgun (WGS) entry which is preliminary data.</text>
</comment>
<evidence type="ECO:0000256" key="3">
    <source>
        <dbReference type="ARBA" id="ARBA00022801"/>
    </source>
</evidence>
<dbReference type="InterPro" id="IPR000675">
    <property type="entry name" value="Cutinase/axe"/>
</dbReference>
<dbReference type="EMBL" id="BSFP01000148">
    <property type="protein sequence ID" value="GLL08461.1"/>
    <property type="molecule type" value="Genomic_DNA"/>
</dbReference>
<dbReference type="PANTHER" id="PTHR33630:SF9">
    <property type="entry name" value="CUTINASE 4"/>
    <property type="match status" value="1"/>
</dbReference>
<evidence type="ECO:0000256" key="4">
    <source>
        <dbReference type="ARBA" id="ARBA00023157"/>
    </source>
</evidence>
<reference evidence="5" key="2">
    <citation type="submission" date="2023-01" db="EMBL/GenBank/DDBJ databases">
        <authorList>
            <person name="Sun Q."/>
            <person name="Evtushenko L."/>
        </authorList>
    </citation>
    <scope>NUCLEOTIDE SEQUENCE</scope>
    <source>
        <strain evidence="5">VKM Ac-1321</strain>
    </source>
</reference>
<evidence type="ECO:0000313" key="6">
    <source>
        <dbReference type="Proteomes" id="UP001143480"/>
    </source>
</evidence>
<dbReference type="AlphaFoldDB" id="A0A9W6KUQ6"/>
<gene>
    <name evidence="5" type="ORF">GCM10017581_102240</name>
</gene>
<sequence>MIAGTRRVRPSTRILLIGAATLAAVGIGVNPANAMPYTGSGCAAVHVITARASTEPPGEGISGALVTQIVNSSTQTVSRAAVDYPATLLNYPSSSGQGVSALTAQLTAQVQACPTQKIILVGYSQGAHVVGDVLGGGGGGGLGAQTPPISTSIGDHVLAVIQFGDPRHVVNQPYDVGTSANDGLFPRSAAQLQALLHYASRIQSYCDSDDRFCDHGTSSQVHITYLDRYQNAAASFVLQKIGG</sequence>
<dbReference type="GO" id="GO:0052689">
    <property type="term" value="F:carboxylic ester hydrolase activity"/>
    <property type="evidence" value="ECO:0007669"/>
    <property type="project" value="UniProtKB-KW"/>
</dbReference>
<dbReference type="Gene3D" id="3.40.50.1820">
    <property type="entry name" value="alpha/beta hydrolase"/>
    <property type="match status" value="1"/>
</dbReference>
<keyword evidence="2" id="KW-0719">Serine esterase</keyword>
<dbReference type="SUPFAM" id="SSF53474">
    <property type="entry name" value="alpha/beta-Hydrolases"/>
    <property type="match status" value="1"/>
</dbReference>
<keyword evidence="6" id="KW-1185">Reference proteome</keyword>
<protein>
    <recommendedName>
        <fullName evidence="7">Cutinase</fullName>
    </recommendedName>
</protein>
<reference evidence="5" key="1">
    <citation type="journal article" date="2014" name="Int. J. Syst. Evol. Microbiol.">
        <title>Complete genome sequence of Corynebacterium casei LMG S-19264T (=DSM 44701T), isolated from a smear-ripened cheese.</title>
        <authorList>
            <consortium name="US DOE Joint Genome Institute (JGI-PGF)"/>
            <person name="Walter F."/>
            <person name="Albersmeier A."/>
            <person name="Kalinowski J."/>
            <person name="Ruckert C."/>
        </authorList>
    </citation>
    <scope>NUCLEOTIDE SEQUENCE</scope>
    <source>
        <strain evidence="5">VKM Ac-1321</strain>
    </source>
</reference>